<dbReference type="Gene3D" id="3.90.78.10">
    <property type="entry name" value="UDP-N-acetylenolpyruvoylglucosamine reductase, C-terminal domain"/>
    <property type="match status" value="1"/>
</dbReference>
<dbReference type="PANTHER" id="PTHR21071">
    <property type="entry name" value="UDP-N-ACETYLENOLPYRUVOYLGLUCOSAMINE REDUCTASE"/>
    <property type="match status" value="1"/>
</dbReference>
<keyword evidence="12 17" id="KW-0573">Peptidoglycan synthesis</keyword>
<keyword evidence="9 17" id="KW-0274">FAD</keyword>
<comment type="caution">
    <text evidence="19">The sequence shown here is derived from an EMBL/GenBank/DDBJ whole genome shotgun (WGS) entry which is preliminary data.</text>
</comment>
<evidence type="ECO:0000256" key="7">
    <source>
        <dbReference type="ARBA" id="ARBA00022618"/>
    </source>
</evidence>
<dbReference type="STRING" id="1797197.A2Y75_01335"/>
<evidence type="ECO:0000256" key="2">
    <source>
        <dbReference type="ARBA" id="ARBA00003921"/>
    </source>
</evidence>
<comment type="subcellular location">
    <subcellularLocation>
        <location evidence="3 17">Cytoplasm</location>
    </subcellularLocation>
</comment>
<reference evidence="19 20" key="1">
    <citation type="journal article" date="2016" name="Nat. Commun.">
        <title>Thousands of microbial genomes shed light on interconnected biogeochemical processes in an aquifer system.</title>
        <authorList>
            <person name="Anantharaman K."/>
            <person name="Brown C.T."/>
            <person name="Hug L.A."/>
            <person name="Sharon I."/>
            <person name="Castelle C.J."/>
            <person name="Probst A.J."/>
            <person name="Thomas B.C."/>
            <person name="Singh A."/>
            <person name="Wilkins M.J."/>
            <person name="Karaoz U."/>
            <person name="Brodie E.L."/>
            <person name="Williams K.H."/>
            <person name="Hubbard S.S."/>
            <person name="Banfield J.F."/>
        </authorList>
    </citation>
    <scope>NUCLEOTIDE SEQUENCE [LARGE SCALE GENOMIC DNA]</scope>
</reference>
<evidence type="ECO:0000256" key="5">
    <source>
        <dbReference type="ARBA" id="ARBA00010485"/>
    </source>
</evidence>
<evidence type="ECO:0000256" key="15">
    <source>
        <dbReference type="ARBA" id="ARBA00023316"/>
    </source>
</evidence>
<dbReference type="AlphaFoldDB" id="A0A1F2WS01"/>
<dbReference type="SUPFAM" id="SSF56176">
    <property type="entry name" value="FAD-binding/transporter-associated domain-like"/>
    <property type="match status" value="1"/>
</dbReference>
<dbReference type="PANTHER" id="PTHR21071:SF4">
    <property type="entry name" value="UDP-N-ACETYLENOLPYRUVOYLGLUCOSAMINE REDUCTASE"/>
    <property type="match status" value="1"/>
</dbReference>
<evidence type="ECO:0000256" key="9">
    <source>
        <dbReference type="ARBA" id="ARBA00022827"/>
    </source>
</evidence>
<evidence type="ECO:0000256" key="17">
    <source>
        <dbReference type="HAMAP-Rule" id="MF_00037"/>
    </source>
</evidence>
<evidence type="ECO:0000256" key="16">
    <source>
        <dbReference type="ARBA" id="ARBA00048914"/>
    </source>
</evidence>
<name>A0A1F2WS01_9ACTN</name>
<evidence type="ECO:0000256" key="10">
    <source>
        <dbReference type="ARBA" id="ARBA00022857"/>
    </source>
</evidence>
<evidence type="ECO:0000256" key="3">
    <source>
        <dbReference type="ARBA" id="ARBA00004496"/>
    </source>
</evidence>
<dbReference type="GO" id="GO:0051301">
    <property type="term" value="P:cell division"/>
    <property type="evidence" value="ECO:0007669"/>
    <property type="project" value="UniProtKB-KW"/>
</dbReference>
<dbReference type="InterPro" id="IPR011601">
    <property type="entry name" value="MurB_C"/>
</dbReference>
<keyword evidence="8 17" id="KW-0285">Flavoprotein</keyword>
<keyword evidence="14 17" id="KW-0131">Cell cycle</keyword>
<evidence type="ECO:0000256" key="14">
    <source>
        <dbReference type="ARBA" id="ARBA00023306"/>
    </source>
</evidence>
<dbReference type="Pfam" id="PF01565">
    <property type="entry name" value="FAD_binding_4"/>
    <property type="match status" value="1"/>
</dbReference>
<evidence type="ECO:0000256" key="8">
    <source>
        <dbReference type="ARBA" id="ARBA00022630"/>
    </source>
</evidence>
<dbReference type="Proteomes" id="UP000177876">
    <property type="component" value="Unassembled WGS sequence"/>
</dbReference>
<dbReference type="HAMAP" id="MF_00037">
    <property type="entry name" value="MurB"/>
    <property type="match status" value="1"/>
</dbReference>
<dbReference type="InterPro" id="IPR036318">
    <property type="entry name" value="FAD-bd_PCMH-like_sf"/>
</dbReference>
<dbReference type="InterPro" id="IPR016169">
    <property type="entry name" value="FAD-bd_PCMH_sub2"/>
</dbReference>
<evidence type="ECO:0000313" key="19">
    <source>
        <dbReference type="EMBL" id="OFW59605.1"/>
    </source>
</evidence>
<dbReference type="UniPathway" id="UPA00219"/>
<feature type="active site" evidence="17">
    <location>
        <position position="299"/>
    </location>
</feature>
<dbReference type="GO" id="GO:0008762">
    <property type="term" value="F:UDP-N-acetylmuramate dehydrogenase activity"/>
    <property type="evidence" value="ECO:0007669"/>
    <property type="project" value="UniProtKB-UniRule"/>
</dbReference>
<comment type="similarity">
    <text evidence="5 17">Belongs to the MurB family.</text>
</comment>
<comment type="function">
    <text evidence="2 17">Cell wall formation.</text>
</comment>
<sequence length="311" mass="33880">MDITEIAEALGQWFRGNLQLNKPLADLTTFRIGGPAGLLAMPKGIEDLKLITQEIASSGMDFFVLGHGSNVLISDLGFPGIVLVLGEGFKRIKRQGKDKVYVEAGCELNRLIAWTIERDLAGLELLAGIPGSIGGSVRMNAEAQGCSIGDTVREVSVLRLEGKEVSDRQMPAQNMHFGYRKTDIEDNEIIYRVKLKLDNSGKDDLEARRKEVMRWRKKNQPLAKPSAGSIFRNPAGTSAGELIDRCGLKGKRIGGAVVSEKHANFIVNTGGATARDVYELIDSIKEEVRSREGIELEEEIKLIGDMGGGSS</sequence>
<comment type="pathway">
    <text evidence="4 17">Cell wall biogenesis; peptidoglycan biosynthesis.</text>
</comment>
<dbReference type="Pfam" id="PF02873">
    <property type="entry name" value="MurB_C"/>
    <property type="match status" value="1"/>
</dbReference>
<comment type="cofactor">
    <cofactor evidence="1 17">
        <name>FAD</name>
        <dbReference type="ChEBI" id="CHEBI:57692"/>
    </cofactor>
</comment>
<dbReference type="PROSITE" id="PS51387">
    <property type="entry name" value="FAD_PCMH"/>
    <property type="match status" value="1"/>
</dbReference>
<evidence type="ECO:0000256" key="12">
    <source>
        <dbReference type="ARBA" id="ARBA00022984"/>
    </source>
</evidence>
<evidence type="ECO:0000256" key="6">
    <source>
        <dbReference type="ARBA" id="ARBA00022490"/>
    </source>
</evidence>
<dbReference type="GO" id="GO:0071949">
    <property type="term" value="F:FAD binding"/>
    <property type="evidence" value="ECO:0007669"/>
    <property type="project" value="InterPro"/>
</dbReference>
<protein>
    <recommendedName>
        <fullName evidence="17">UDP-N-acetylenolpyruvoylglucosamine reductase</fullName>
        <ecNumber evidence="17">1.3.1.98</ecNumber>
    </recommendedName>
    <alternativeName>
        <fullName evidence="17">UDP-N-acetylmuramate dehydrogenase</fullName>
    </alternativeName>
</protein>
<dbReference type="GO" id="GO:0008360">
    <property type="term" value="P:regulation of cell shape"/>
    <property type="evidence" value="ECO:0007669"/>
    <property type="project" value="UniProtKB-KW"/>
</dbReference>
<accession>A0A1F2WS01</accession>
<dbReference type="NCBIfam" id="TIGR00179">
    <property type="entry name" value="murB"/>
    <property type="match status" value="1"/>
</dbReference>
<dbReference type="NCBIfam" id="NF010480">
    <property type="entry name" value="PRK13905.1"/>
    <property type="match status" value="1"/>
</dbReference>
<comment type="catalytic activity">
    <reaction evidence="16 17">
        <text>UDP-N-acetyl-alpha-D-muramate + NADP(+) = UDP-N-acetyl-3-O-(1-carboxyvinyl)-alpha-D-glucosamine + NADPH + H(+)</text>
        <dbReference type="Rhea" id="RHEA:12248"/>
        <dbReference type="ChEBI" id="CHEBI:15378"/>
        <dbReference type="ChEBI" id="CHEBI:57783"/>
        <dbReference type="ChEBI" id="CHEBI:58349"/>
        <dbReference type="ChEBI" id="CHEBI:68483"/>
        <dbReference type="ChEBI" id="CHEBI:70757"/>
        <dbReference type="EC" id="1.3.1.98"/>
    </reaction>
</comment>
<dbReference type="EC" id="1.3.1.98" evidence="17"/>
<keyword evidence="6 17" id="KW-0963">Cytoplasm</keyword>
<feature type="active site" description="Proton donor" evidence="17">
    <location>
        <position position="229"/>
    </location>
</feature>
<dbReference type="InterPro" id="IPR036635">
    <property type="entry name" value="MurB_C_sf"/>
</dbReference>
<dbReference type="Gene3D" id="3.30.43.10">
    <property type="entry name" value="Uridine Diphospho-n-acetylenolpyruvylglucosamine Reductase, domain 2"/>
    <property type="match status" value="1"/>
</dbReference>
<evidence type="ECO:0000256" key="13">
    <source>
        <dbReference type="ARBA" id="ARBA00023002"/>
    </source>
</evidence>
<keyword evidence="15 17" id="KW-0961">Cell wall biogenesis/degradation</keyword>
<feature type="active site" evidence="17">
    <location>
        <position position="180"/>
    </location>
</feature>
<keyword evidence="7 17" id="KW-0132">Cell division</keyword>
<keyword evidence="10 17" id="KW-0521">NADP</keyword>
<dbReference type="InterPro" id="IPR016166">
    <property type="entry name" value="FAD-bd_PCMH"/>
</dbReference>
<dbReference type="GO" id="GO:0071555">
    <property type="term" value="P:cell wall organization"/>
    <property type="evidence" value="ECO:0007669"/>
    <property type="project" value="UniProtKB-KW"/>
</dbReference>
<proteinExistence type="inferred from homology"/>
<organism evidence="19 20">
    <name type="scientific">Candidatus Solincola sediminis</name>
    <dbReference type="NCBI Taxonomy" id="1797199"/>
    <lineage>
        <taxon>Bacteria</taxon>
        <taxon>Bacillati</taxon>
        <taxon>Actinomycetota</taxon>
        <taxon>Candidatus Geothermincolia</taxon>
        <taxon>Candidatus Geothermincolales</taxon>
        <taxon>Candidatus Geothermincolaceae</taxon>
        <taxon>Candidatus Solincola</taxon>
    </lineage>
</organism>
<dbReference type="InterPro" id="IPR006094">
    <property type="entry name" value="Oxid_FAD_bind_N"/>
</dbReference>
<dbReference type="SUPFAM" id="SSF56194">
    <property type="entry name" value="Uridine diphospho-N-Acetylenolpyruvylglucosamine reductase, MurB, C-terminal domain"/>
    <property type="match status" value="1"/>
</dbReference>
<evidence type="ECO:0000256" key="4">
    <source>
        <dbReference type="ARBA" id="ARBA00004752"/>
    </source>
</evidence>
<dbReference type="Gene3D" id="3.30.465.10">
    <property type="match status" value="1"/>
</dbReference>
<keyword evidence="11 17" id="KW-0133">Cell shape</keyword>
<keyword evidence="13 17" id="KW-0560">Oxidoreductase</keyword>
<dbReference type="InterPro" id="IPR016167">
    <property type="entry name" value="FAD-bd_PCMH_sub1"/>
</dbReference>
<dbReference type="GO" id="GO:0009252">
    <property type="term" value="P:peptidoglycan biosynthetic process"/>
    <property type="evidence" value="ECO:0007669"/>
    <property type="project" value="UniProtKB-UniRule"/>
</dbReference>
<dbReference type="GO" id="GO:0005829">
    <property type="term" value="C:cytosol"/>
    <property type="evidence" value="ECO:0007669"/>
    <property type="project" value="TreeGrafter"/>
</dbReference>
<dbReference type="InterPro" id="IPR003170">
    <property type="entry name" value="MurB"/>
</dbReference>
<dbReference type="EMBL" id="MELK01000013">
    <property type="protein sequence ID" value="OFW59605.1"/>
    <property type="molecule type" value="Genomic_DNA"/>
</dbReference>
<evidence type="ECO:0000259" key="18">
    <source>
        <dbReference type="PROSITE" id="PS51387"/>
    </source>
</evidence>
<feature type="domain" description="FAD-binding PCMH-type" evidence="18">
    <location>
        <begin position="31"/>
        <end position="200"/>
    </location>
</feature>
<evidence type="ECO:0000256" key="11">
    <source>
        <dbReference type="ARBA" id="ARBA00022960"/>
    </source>
</evidence>
<gene>
    <name evidence="17" type="primary">murB</name>
    <name evidence="19" type="ORF">A2Y75_01335</name>
</gene>
<evidence type="ECO:0000256" key="1">
    <source>
        <dbReference type="ARBA" id="ARBA00001974"/>
    </source>
</evidence>
<evidence type="ECO:0000313" key="20">
    <source>
        <dbReference type="Proteomes" id="UP000177876"/>
    </source>
</evidence>